<dbReference type="GO" id="GO:0046872">
    <property type="term" value="F:metal ion binding"/>
    <property type="evidence" value="ECO:0007669"/>
    <property type="project" value="UniProtKB-KW"/>
</dbReference>
<dbReference type="RefSeq" id="XP_018022699.1">
    <property type="nucleotide sequence ID" value="XM_018167210.2"/>
</dbReference>
<evidence type="ECO:0000256" key="3">
    <source>
        <dbReference type="ARBA" id="ARBA00005582"/>
    </source>
</evidence>
<evidence type="ECO:0000256" key="10">
    <source>
        <dbReference type="ARBA" id="ARBA00093415"/>
    </source>
</evidence>
<dbReference type="GO" id="GO:0005777">
    <property type="term" value="C:peroxisome"/>
    <property type="evidence" value="ECO:0007669"/>
    <property type="project" value="TreeGrafter"/>
</dbReference>
<proteinExistence type="inferred from homology"/>
<reference evidence="16" key="1">
    <citation type="submission" date="2025-08" db="UniProtKB">
        <authorList>
            <consortium name="RefSeq"/>
        </authorList>
    </citation>
    <scope>IDENTIFICATION</scope>
    <source>
        <tissue evidence="16">Whole organism</tissue>
    </source>
</reference>
<comment type="cofactor">
    <cofactor evidence="1">
        <name>Mn(2+)</name>
        <dbReference type="ChEBI" id="CHEBI:29035"/>
    </cofactor>
</comment>
<evidence type="ECO:0000313" key="16">
    <source>
        <dbReference type="RefSeq" id="XP_018022699.1"/>
    </source>
</evidence>
<dbReference type="InterPro" id="IPR020476">
    <property type="entry name" value="Nudix_hydrolase"/>
</dbReference>
<dbReference type="AlphaFoldDB" id="A0A8B7P965"/>
<evidence type="ECO:0000256" key="8">
    <source>
        <dbReference type="ARBA" id="ARBA00026102"/>
    </source>
</evidence>
<dbReference type="Proteomes" id="UP000694843">
    <property type="component" value="Unplaced"/>
</dbReference>
<evidence type="ECO:0000256" key="5">
    <source>
        <dbReference type="ARBA" id="ARBA00022801"/>
    </source>
</evidence>
<keyword evidence="15" id="KW-1185">Reference proteome</keyword>
<dbReference type="GO" id="GO:0005829">
    <property type="term" value="C:cytosol"/>
    <property type="evidence" value="ECO:0007669"/>
    <property type="project" value="TreeGrafter"/>
</dbReference>
<organism evidence="15 16">
    <name type="scientific">Hyalella azteca</name>
    <name type="common">Amphipod</name>
    <dbReference type="NCBI Taxonomy" id="294128"/>
    <lineage>
        <taxon>Eukaryota</taxon>
        <taxon>Metazoa</taxon>
        <taxon>Ecdysozoa</taxon>
        <taxon>Arthropoda</taxon>
        <taxon>Crustacea</taxon>
        <taxon>Multicrustacea</taxon>
        <taxon>Malacostraca</taxon>
        <taxon>Eumalacostraca</taxon>
        <taxon>Peracarida</taxon>
        <taxon>Amphipoda</taxon>
        <taxon>Senticaudata</taxon>
        <taxon>Talitrida</taxon>
        <taxon>Talitroidea</taxon>
        <taxon>Hyalellidae</taxon>
        <taxon>Hyalella</taxon>
    </lineage>
</organism>
<dbReference type="CDD" id="cd04694">
    <property type="entry name" value="NUDIX_Nudt17"/>
    <property type="match status" value="1"/>
</dbReference>
<comment type="similarity">
    <text evidence="3">Belongs to the Nudix hydrolase family.</text>
</comment>
<feature type="compositionally biased region" description="Polar residues" evidence="13">
    <location>
        <begin position="158"/>
        <end position="170"/>
    </location>
</feature>
<evidence type="ECO:0000256" key="4">
    <source>
        <dbReference type="ARBA" id="ARBA00022723"/>
    </source>
</evidence>
<evidence type="ECO:0000256" key="2">
    <source>
        <dbReference type="ARBA" id="ARBA00001946"/>
    </source>
</evidence>
<keyword evidence="4" id="KW-0479">Metal-binding</keyword>
<dbReference type="Gene3D" id="3.90.79.10">
    <property type="entry name" value="Nucleoside Triphosphate Pyrophosphohydrolase"/>
    <property type="match status" value="1"/>
</dbReference>
<dbReference type="SUPFAM" id="SSF55811">
    <property type="entry name" value="Nudix"/>
    <property type="match status" value="1"/>
</dbReference>
<evidence type="ECO:0000256" key="11">
    <source>
        <dbReference type="ARBA" id="ARBA00093621"/>
    </source>
</evidence>
<name>A0A8B7P965_HYAAZ</name>
<accession>A0A8B7P965</accession>
<dbReference type="GO" id="GO:0019677">
    <property type="term" value="P:NAD+ catabolic process"/>
    <property type="evidence" value="ECO:0007669"/>
    <property type="project" value="TreeGrafter"/>
</dbReference>
<dbReference type="GeneID" id="108678745"/>
<dbReference type="PROSITE" id="PS51462">
    <property type="entry name" value="NUDIX"/>
    <property type="match status" value="1"/>
</dbReference>
<dbReference type="InterPro" id="IPR050241">
    <property type="entry name" value="NAD-cap_RNA_hydrolase_NudC"/>
</dbReference>
<keyword evidence="5" id="KW-0378">Hydrolase</keyword>
<evidence type="ECO:0000256" key="12">
    <source>
        <dbReference type="ARBA" id="ARBA00093663"/>
    </source>
</evidence>
<dbReference type="InterPro" id="IPR015797">
    <property type="entry name" value="NUDIX_hydrolase-like_dom_sf"/>
</dbReference>
<evidence type="ECO:0000313" key="15">
    <source>
        <dbReference type="Proteomes" id="UP000694843"/>
    </source>
</evidence>
<comment type="cofactor">
    <cofactor evidence="2">
        <name>Mg(2+)</name>
        <dbReference type="ChEBI" id="CHEBI:18420"/>
    </cofactor>
</comment>
<comment type="function">
    <text evidence="10">Acts as a decapping enzyme capable of hydrolyzing monomethylated capped RNAs (in vitro). Hydrolyzes monomethylated capped RNA after alpha and beta phosphates to form N(7)-methyl-GDP. Shows low activity towards unmethylated capped RNA.</text>
</comment>
<evidence type="ECO:0000256" key="9">
    <source>
        <dbReference type="ARBA" id="ARBA00093205"/>
    </source>
</evidence>
<evidence type="ECO:0000256" key="1">
    <source>
        <dbReference type="ARBA" id="ARBA00001936"/>
    </source>
</evidence>
<dbReference type="GO" id="GO:0006742">
    <property type="term" value="P:NADP+ catabolic process"/>
    <property type="evidence" value="ECO:0007669"/>
    <property type="project" value="TreeGrafter"/>
</dbReference>
<dbReference type="PANTHER" id="PTHR42904">
    <property type="entry name" value="NUDIX HYDROLASE, NUDC SUBFAMILY"/>
    <property type="match status" value="1"/>
</dbReference>
<evidence type="ECO:0000256" key="6">
    <source>
        <dbReference type="ARBA" id="ARBA00022842"/>
    </source>
</evidence>
<dbReference type="PANTHER" id="PTHR42904:SF1">
    <property type="entry name" value="NUCLEOSIDE DIPHOSPHATE-LINKED MOIETY X MOTIF 17"/>
    <property type="match status" value="1"/>
</dbReference>
<keyword evidence="7" id="KW-0464">Manganese</keyword>
<dbReference type="Pfam" id="PF00293">
    <property type="entry name" value="NUDIX"/>
    <property type="match status" value="1"/>
</dbReference>
<protein>
    <recommendedName>
        <fullName evidence="11">m7GpppN-mRNA hydrolase NUDT17</fullName>
        <ecNumber evidence="8">3.6.1.62</ecNumber>
    </recommendedName>
    <alternativeName>
        <fullName evidence="12">Nucleoside diphosphate-linked moiety X motif 17</fullName>
    </alternativeName>
</protein>
<feature type="domain" description="Nudix hydrolase" evidence="14">
    <location>
        <begin position="172"/>
        <end position="317"/>
    </location>
</feature>
<keyword evidence="6" id="KW-0460">Magnesium</keyword>
<evidence type="ECO:0000256" key="7">
    <source>
        <dbReference type="ARBA" id="ARBA00023211"/>
    </source>
</evidence>
<comment type="catalytic activity">
    <reaction evidence="9">
        <text>a 5'-end (N(7)-methyl 5'-triphosphoguanosine)-ribonucleoside in mRNA + H2O = N(7)-methyl-GDP + a 5'-end phospho-ribonucleoside in mRNA + 2 H(+)</text>
        <dbReference type="Rhea" id="RHEA:67484"/>
        <dbReference type="Rhea" id="RHEA-COMP:15692"/>
        <dbReference type="Rhea" id="RHEA-COMP:17167"/>
        <dbReference type="ChEBI" id="CHEBI:15377"/>
        <dbReference type="ChEBI" id="CHEBI:15378"/>
        <dbReference type="ChEBI" id="CHEBI:63714"/>
        <dbReference type="ChEBI" id="CHEBI:138282"/>
        <dbReference type="ChEBI" id="CHEBI:156461"/>
        <dbReference type="EC" id="3.6.1.62"/>
    </reaction>
</comment>
<evidence type="ECO:0000259" key="14">
    <source>
        <dbReference type="PROSITE" id="PS51462"/>
    </source>
</evidence>
<dbReference type="GO" id="GO:0035529">
    <property type="term" value="F:NADH pyrophosphatase activity"/>
    <property type="evidence" value="ECO:0007669"/>
    <property type="project" value="TreeGrafter"/>
</dbReference>
<feature type="compositionally biased region" description="Basic and acidic residues" evidence="13">
    <location>
        <begin position="137"/>
        <end position="149"/>
    </location>
</feature>
<gene>
    <name evidence="16" type="primary">LOC108678745</name>
</gene>
<dbReference type="OrthoDB" id="447842at2759"/>
<evidence type="ECO:0000256" key="13">
    <source>
        <dbReference type="SAM" id="MobiDB-lite"/>
    </source>
</evidence>
<dbReference type="KEGG" id="hazt:108678745"/>
<dbReference type="PRINTS" id="PR00502">
    <property type="entry name" value="NUDIXFAMILY"/>
</dbReference>
<dbReference type="InterPro" id="IPR033716">
    <property type="entry name" value="Nudt17_dom"/>
</dbReference>
<sequence>MYQHTKFLVHLMNREGASVPARFGNCLLDQLTELSDRKCEELTSNISQSLGENFFNDPSTNSKKEINVLGVEKKGLYQDVNNIVPQTLLDPHACSIKLSWETNFITLMNIAHKSVKIQNEATYTLRHSEFCPARLQHQQDRQHPEHDNGLETEDLTDRGNTSHTSSNNDKISQGIAVGVSVLVQSKDGKVLLTRRAKHMRTFPGAWVPPGGHVEVGESMEAAGSRELLEETGVALSPGNPVEVLGMWESVYPPVLGLGHPVRQHLVVYLLALLPLPADSIQVQLQAKEVDAGVWLNCEQVSLMLHRGEKETMPSTTAQTLPAIVVNKAGESVPGEVNTLRFRQPVANETEGPRITSGTRYALVLWLDRCRKNQHKADQPSFSANL</sequence>
<feature type="region of interest" description="Disordered" evidence="13">
    <location>
        <begin position="136"/>
        <end position="170"/>
    </location>
</feature>
<dbReference type="InterPro" id="IPR000086">
    <property type="entry name" value="NUDIX_hydrolase_dom"/>
</dbReference>
<dbReference type="EC" id="3.6.1.62" evidence="8"/>
<dbReference type="GO" id="GO:0140933">
    <property type="term" value="F:5'-(N(7)-methylguanosine 5'-triphospho)-[mRNA] hydrolase activity"/>
    <property type="evidence" value="ECO:0007669"/>
    <property type="project" value="UniProtKB-EC"/>
</dbReference>